<dbReference type="Proteomes" id="UP001253637">
    <property type="component" value="Segment"/>
</dbReference>
<reference evidence="1" key="1">
    <citation type="submission" date="2021-04" db="EMBL/GenBank/DDBJ databases">
        <title>Draft Genome Sequence of Pandoravirus japonicus, Isolated from the Sabaishi River of Niigata, Japan.</title>
        <authorList>
            <person name="Hosokawa N."/>
            <person name="Takahashi H."/>
            <person name="Aoki K."/>
            <person name="Takemura M."/>
        </authorList>
    </citation>
    <scope>NUCLEOTIDE SEQUENCE</scope>
</reference>
<accession>A0A811BP92</accession>
<proteinExistence type="predicted"/>
<organism evidence="1 2">
    <name type="scientific">Pandoravirus japonicus</name>
    <dbReference type="NCBI Taxonomy" id="2823154"/>
    <lineage>
        <taxon>Viruses</taxon>
        <taxon>Pandoravirus</taxon>
    </lineage>
</organism>
<evidence type="ECO:0000313" key="1">
    <source>
        <dbReference type="EMBL" id="BCU03783.1"/>
    </source>
</evidence>
<sequence length="79" mass="8810">MQSLETVASFGLFCSFLSWLVMAAVAKGRPIFRWTDQVAANSVIDRNQTDTRSLLKRTKIAHLCNPISVAFGSAVVRFY</sequence>
<evidence type="ECO:0000313" key="2">
    <source>
        <dbReference type="Proteomes" id="UP001253637"/>
    </source>
</evidence>
<protein>
    <submittedName>
        <fullName evidence="1">Uncharacterized protein</fullName>
    </submittedName>
</protein>
<dbReference type="EMBL" id="LC625835">
    <property type="protein sequence ID" value="BCU03783.1"/>
    <property type="molecule type" value="Genomic_DNA"/>
</dbReference>
<name>A0A811BP92_9VIRU</name>